<dbReference type="OrthoDB" id="9807255at2"/>
<evidence type="ECO:0000259" key="2">
    <source>
        <dbReference type="Pfam" id="PF13280"/>
    </source>
</evidence>
<accession>A3KAC3</accession>
<organism evidence="3 4">
    <name type="scientific">Sagittula stellata (strain ATCC 700073 / DSM 11524 / E-37)</name>
    <dbReference type="NCBI Taxonomy" id="388399"/>
    <lineage>
        <taxon>Bacteria</taxon>
        <taxon>Pseudomonadati</taxon>
        <taxon>Pseudomonadota</taxon>
        <taxon>Alphaproteobacteria</taxon>
        <taxon>Rhodobacterales</taxon>
        <taxon>Roseobacteraceae</taxon>
        <taxon>Sagittula</taxon>
    </lineage>
</organism>
<dbReference type="PANTHER" id="PTHR34580:SF3">
    <property type="entry name" value="PROTEIN PAFB"/>
    <property type="match status" value="1"/>
</dbReference>
<proteinExistence type="predicted"/>
<dbReference type="InterPro" id="IPR036388">
    <property type="entry name" value="WH-like_DNA-bd_sf"/>
</dbReference>
<name>A3KAC3_SAGS3</name>
<dbReference type="InterPro" id="IPR036390">
    <property type="entry name" value="WH_DNA-bd_sf"/>
</dbReference>
<evidence type="ECO:0000313" key="4">
    <source>
        <dbReference type="Proteomes" id="UP000005713"/>
    </source>
</evidence>
<evidence type="ECO:0008006" key="5">
    <source>
        <dbReference type="Google" id="ProtNLM"/>
    </source>
</evidence>
<evidence type="ECO:0000313" key="3">
    <source>
        <dbReference type="EMBL" id="EBA05914.1"/>
    </source>
</evidence>
<dbReference type="eggNOG" id="COG2378">
    <property type="taxonomic scope" value="Bacteria"/>
</dbReference>
<evidence type="ECO:0000259" key="1">
    <source>
        <dbReference type="Pfam" id="PF08279"/>
    </source>
</evidence>
<dbReference type="InterPro" id="IPR051534">
    <property type="entry name" value="CBASS_pafABC_assoc_protein"/>
</dbReference>
<comment type="caution">
    <text evidence="3">The sequence shown here is derived from an EMBL/GenBank/DDBJ whole genome shotgun (WGS) entry which is preliminary data.</text>
</comment>
<dbReference type="AlphaFoldDB" id="A3KAC3"/>
<dbReference type="RefSeq" id="WP_005863600.1">
    <property type="nucleotide sequence ID" value="NZ_AAYA01000021.1"/>
</dbReference>
<dbReference type="PROSITE" id="PS52050">
    <property type="entry name" value="WYL"/>
    <property type="match status" value="1"/>
</dbReference>
<dbReference type="InterPro" id="IPR026881">
    <property type="entry name" value="WYL_dom"/>
</dbReference>
<dbReference type="PANTHER" id="PTHR34580">
    <property type="match status" value="1"/>
</dbReference>
<feature type="domain" description="Helix-turn-helix type 11" evidence="1">
    <location>
        <begin position="6"/>
        <end position="60"/>
    </location>
</feature>
<feature type="domain" description="WYL" evidence="2">
    <location>
        <begin position="139"/>
        <end position="203"/>
    </location>
</feature>
<keyword evidence="4" id="KW-1185">Reference proteome</keyword>
<protein>
    <recommendedName>
        <fullName evidence="5">Transcriptional regulator</fullName>
    </recommendedName>
</protein>
<dbReference type="SUPFAM" id="SSF46785">
    <property type="entry name" value="Winged helix' DNA-binding domain"/>
    <property type="match status" value="1"/>
</dbReference>
<dbReference type="Pfam" id="PF13280">
    <property type="entry name" value="WYL"/>
    <property type="match status" value="1"/>
</dbReference>
<dbReference type="Gene3D" id="1.10.10.10">
    <property type="entry name" value="Winged helix-like DNA-binding domain superfamily/Winged helix DNA-binding domain"/>
    <property type="match status" value="1"/>
</dbReference>
<sequence length="252" mass="28617">MSRTHRLFQLMSALRRLPSPVTAARLAEETGVSPRTLYRDIDTLRELGAVIDGEAGFGYRLIEDAHLPPLGFDDEELEALILGLREVAAVADPALAEAAESALAKLRARLPERQAHRLRHAVLNAHRFAPPPRPTIDARALRRACWDEEQVSFDYTDKNGAATRREVKPLTVMLFDNSHCLLAWCCLRRDFRAFRLDRMLDLQRTGQSFRPERVPLLRDYNDTSDARIRASSGWDLRKSPDTGYGCGKRNER</sequence>
<dbReference type="Pfam" id="PF08279">
    <property type="entry name" value="HTH_11"/>
    <property type="match status" value="1"/>
</dbReference>
<dbReference type="InterPro" id="IPR013196">
    <property type="entry name" value="HTH_11"/>
</dbReference>
<dbReference type="EMBL" id="AAYA01000021">
    <property type="protein sequence ID" value="EBA05914.1"/>
    <property type="molecule type" value="Genomic_DNA"/>
</dbReference>
<dbReference type="Proteomes" id="UP000005713">
    <property type="component" value="Unassembled WGS sequence"/>
</dbReference>
<gene>
    <name evidence="3" type="ORF">SSE37_15858</name>
</gene>
<reference evidence="3 4" key="1">
    <citation type="submission" date="2006-06" db="EMBL/GenBank/DDBJ databases">
        <authorList>
            <person name="Moran M.A."/>
            <person name="Ferriera S."/>
            <person name="Johnson J."/>
            <person name="Kravitz S."/>
            <person name="Beeson K."/>
            <person name="Sutton G."/>
            <person name="Rogers Y.-H."/>
            <person name="Friedman R."/>
            <person name="Frazier M."/>
            <person name="Venter J.C."/>
        </authorList>
    </citation>
    <scope>NUCLEOTIDE SEQUENCE [LARGE SCALE GENOMIC DNA]</scope>
    <source>
        <strain evidence="3 4">E-37</strain>
    </source>
</reference>